<evidence type="ECO:0000313" key="1">
    <source>
        <dbReference type="EMBL" id="GAI94130.1"/>
    </source>
</evidence>
<organism evidence="1">
    <name type="scientific">marine sediment metagenome</name>
    <dbReference type="NCBI Taxonomy" id="412755"/>
    <lineage>
        <taxon>unclassified sequences</taxon>
        <taxon>metagenomes</taxon>
        <taxon>ecological metagenomes</taxon>
    </lineage>
</organism>
<reference evidence="1" key="1">
    <citation type="journal article" date="2014" name="Front. Microbiol.">
        <title>High frequency of phylogenetically diverse reductive dehalogenase-homologous genes in deep subseafloor sedimentary metagenomes.</title>
        <authorList>
            <person name="Kawai M."/>
            <person name="Futagami T."/>
            <person name="Toyoda A."/>
            <person name="Takaki Y."/>
            <person name="Nishi S."/>
            <person name="Hori S."/>
            <person name="Arai W."/>
            <person name="Tsubouchi T."/>
            <person name="Morono Y."/>
            <person name="Uchiyama I."/>
            <person name="Ito T."/>
            <person name="Fujiyama A."/>
            <person name="Inagaki F."/>
            <person name="Takami H."/>
        </authorList>
    </citation>
    <scope>NUCLEOTIDE SEQUENCE</scope>
    <source>
        <strain evidence="1">Expedition CK06-06</strain>
    </source>
</reference>
<gene>
    <name evidence="1" type="ORF">S12H4_32903</name>
</gene>
<accession>X1U2U6</accession>
<dbReference type="AlphaFoldDB" id="X1U2U6"/>
<comment type="caution">
    <text evidence="1">The sequence shown here is derived from an EMBL/GenBank/DDBJ whole genome shotgun (WGS) entry which is preliminary data.</text>
</comment>
<dbReference type="EMBL" id="BARW01019338">
    <property type="protein sequence ID" value="GAI94130.1"/>
    <property type="molecule type" value="Genomic_DNA"/>
</dbReference>
<protein>
    <submittedName>
        <fullName evidence="1">Uncharacterized protein</fullName>
    </submittedName>
</protein>
<sequence>MKQIVGEKEARLTYLKRQLAKRVSRSKFFDSHCHYIAPKSKMPVAVKKLIGEIETLEKDMGPRKAEELRAQVGGPRPRH</sequence>
<name>X1U2U6_9ZZZZ</name>
<proteinExistence type="predicted"/>